<evidence type="ECO:0000256" key="7">
    <source>
        <dbReference type="ARBA" id="ARBA00022918"/>
    </source>
</evidence>
<dbReference type="InterPro" id="IPR041373">
    <property type="entry name" value="RT_RNaseH"/>
</dbReference>
<protein>
    <recommendedName>
        <fullName evidence="1">RNA-directed DNA polymerase</fullName>
        <ecNumber evidence="1">2.7.7.49</ecNumber>
    </recommendedName>
</protein>
<dbReference type="Gene3D" id="3.30.420.10">
    <property type="entry name" value="Ribonuclease H-like superfamily/Ribonuclease H"/>
    <property type="match status" value="1"/>
</dbReference>
<feature type="domain" description="Integrase catalytic" evidence="10">
    <location>
        <begin position="1048"/>
        <end position="1205"/>
    </location>
</feature>
<evidence type="ECO:0000313" key="11">
    <source>
        <dbReference type="EMBL" id="CAF0836492.1"/>
    </source>
</evidence>
<dbReference type="InterPro" id="IPR000477">
    <property type="entry name" value="RT_dom"/>
</dbReference>
<dbReference type="FunFam" id="3.30.420.10:FF:000063">
    <property type="entry name" value="Retrovirus-related Pol polyprotein from transposon 297-like Protein"/>
    <property type="match status" value="1"/>
</dbReference>
<dbReference type="InterPro" id="IPR012337">
    <property type="entry name" value="RNaseH-like_sf"/>
</dbReference>
<dbReference type="CDD" id="cd09274">
    <property type="entry name" value="RNase_HI_RT_Ty3"/>
    <property type="match status" value="1"/>
</dbReference>
<dbReference type="GO" id="GO:0016787">
    <property type="term" value="F:hydrolase activity"/>
    <property type="evidence" value="ECO:0007669"/>
    <property type="project" value="UniProtKB-KW"/>
</dbReference>
<keyword evidence="3" id="KW-0548">Nucleotidyltransferase</keyword>
<keyword evidence="2" id="KW-0808">Transferase</keyword>
<evidence type="ECO:0000256" key="2">
    <source>
        <dbReference type="ARBA" id="ARBA00022679"/>
    </source>
</evidence>
<dbReference type="Gene3D" id="1.10.340.70">
    <property type="match status" value="1"/>
</dbReference>
<dbReference type="PROSITE" id="PS50994">
    <property type="entry name" value="INTEGRASE"/>
    <property type="match status" value="1"/>
</dbReference>
<dbReference type="FunFam" id="1.10.340.70:FF:000003">
    <property type="entry name" value="Protein CBG25708"/>
    <property type="match status" value="1"/>
</dbReference>
<dbReference type="SUPFAM" id="SSF53098">
    <property type="entry name" value="Ribonuclease H-like"/>
    <property type="match status" value="1"/>
</dbReference>
<dbReference type="Pfam" id="PF17921">
    <property type="entry name" value="Integrase_H2C2"/>
    <property type="match status" value="1"/>
</dbReference>
<evidence type="ECO:0000256" key="5">
    <source>
        <dbReference type="ARBA" id="ARBA00022759"/>
    </source>
</evidence>
<feature type="compositionally biased region" description="Polar residues" evidence="8">
    <location>
        <begin position="228"/>
        <end position="245"/>
    </location>
</feature>
<dbReference type="InterPro" id="IPR043502">
    <property type="entry name" value="DNA/RNA_pol_sf"/>
</dbReference>
<dbReference type="Gene3D" id="2.40.70.10">
    <property type="entry name" value="Acid Proteases"/>
    <property type="match status" value="1"/>
</dbReference>
<evidence type="ECO:0000313" key="12">
    <source>
        <dbReference type="Proteomes" id="UP000663852"/>
    </source>
</evidence>
<dbReference type="FunFam" id="3.30.70.270:FF:000020">
    <property type="entry name" value="Transposon Tf2-6 polyprotein-like Protein"/>
    <property type="match status" value="1"/>
</dbReference>
<dbReference type="Gene3D" id="3.10.10.10">
    <property type="entry name" value="HIV Type 1 Reverse Transcriptase, subunit A, domain 1"/>
    <property type="match status" value="1"/>
</dbReference>
<comment type="caution">
    <text evidence="11">The sequence shown here is derived from an EMBL/GenBank/DDBJ whole genome shotgun (WGS) entry which is preliminary data.</text>
</comment>
<evidence type="ECO:0000256" key="1">
    <source>
        <dbReference type="ARBA" id="ARBA00012493"/>
    </source>
</evidence>
<dbReference type="InterPro" id="IPR021109">
    <property type="entry name" value="Peptidase_aspartic_dom_sf"/>
</dbReference>
<keyword evidence="5" id="KW-0255">Endonuclease</keyword>
<evidence type="ECO:0000256" key="8">
    <source>
        <dbReference type="SAM" id="MobiDB-lite"/>
    </source>
</evidence>
<feature type="region of interest" description="Disordered" evidence="8">
    <location>
        <begin position="213"/>
        <end position="245"/>
    </location>
</feature>
<sequence length="1333" mass="152402">MSTADKSKSTKILSSIPALHAFDPETTTWSSYRDRMTFYFQANNVTLDPDRKPLFLWSIGNHVYTLLESLVAPRLLTEPDLTYTYLIEILNKHYDDTKNIMTSTYNFFSCYQKSGQSFTEWKAELYEKARRCGFTTSCLATKPIDRAVRDMYVIGIKSQKVRQALLKEEDPTLETAEKLILAAERLEQDVRHFSHPSKANDCSVDRIQNQPSDRTHRIHHSFRKSHGSKQYNHQGQHARSKSLSTDTDRTFNPCETCGSNKHMRSSCKFRDYICNYCTKKGHLEKVCRRKQTEQLSTKHITSVAKLNTSNSNTSTSRSFDSSSMLGLDVNGSFITFEIDTGSSHTLISKSDWLRIHSPALSSSTLRLKCYSDTYLTITGECSVSVTYENQVYRLNLIVVQDAHPPLLGLQWIRSLQLDLNRLIHQTVPDTHTHMVHSPELDNILQKYRHVLNHKLGHCTKMKAHIELRPNVSPKFYKPRPLPFAYLDRIKEEITRKVTAGILERVDSSLWAAPIVPVQKPNGAIRICGDFKVTINPHTIVDQHPIPSIDELLSRLRHGQHFTKLDLSDAYLQVELDDSSKDLVVINTPLGLYKYNRMPFGISGAPAIFQRLIDQIILDIPHCIAYLDDLLITGPTEAAHLHTLDQVLKKLADYGFTCNPAKCVFFQDSVSYLGFRIDKHGKTPDPTRVDAITRMPPPKNVKELEAFVGKINYYRQFISNFSAKCKVFNLLRKKNARWNWTMECQTAFTNLLDEISTATTLVHFDDQLPIILATDASDYGIGAVIMHRYPNGLEKPIAFASKTLTDVETKYSQIEKEGLSIIFGVKKFHQYLAGRSFELVTDHRPLLSIFNPAKGIPTTTANRLQRWALFLMGYTYVIHFKPTAHHANADALSRLPLQDDHSFVDTDSLHVNFLHHEHSEAWLLTPSIIANATSNDPILKRVKQFIQSSWPSSFSKKRNPELVPYFTNRFSLSMMNDCIMKQNQVVIPSQLQQQVLRLMHKDHLGIIKMKQVAREYCWWPSINLDLKRLTQSCDLCRRFQALPKPQFHPWDEPQENWSRIHIDFAGPFWNSKWLIIVDAKSKYPFVIDMQHDTTASHLIQALEQVFDFVGPPATLVSDNGPPFTSFQMSQFYEKYGISHITTAPYHPASNGLAERFVRSFKDGMSKQQHSGCSNKSLALRNVLRSYRWSPHTSTNSSPANLFFQHSIRTAFDVMKPVSSDNSSSCEPKFSTGQLVWTFTYQHNRRSQWNTAIVVKPLGSMLYHVRLSNGNICKRHQNQLRPYYSSANVPPTSSLISDLALPASQTTSLPPDRSPSSTSHYPQRIRHPPDRYSPS</sequence>
<dbReference type="SUPFAM" id="SSF56672">
    <property type="entry name" value="DNA/RNA polymerases"/>
    <property type="match status" value="1"/>
</dbReference>
<reference evidence="11" key="1">
    <citation type="submission" date="2021-02" db="EMBL/GenBank/DDBJ databases">
        <authorList>
            <person name="Nowell W R."/>
        </authorList>
    </citation>
    <scope>NUCLEOTIDE SEQUENCE</scope>
</reference>
<evidence type="ECO:0000259" key="10">
    <source>
        <dbReference type="PROSITE" id="PS50994"/>
    </source>
</evidence>
<dbReference type="GO" id="GO:0004519">
    <property type="term" value="F:endonuclease activity"/>
    <property type="evidence" value="ECO:0007669"/>
    <property type="project" value="UniProtKB-KW"/>
</dbReference>
<dbReference type="InterPro" id="IPR041588">
    <property type="entry name" value="Integrase_H2C2"/>
</dbReference>
<dbReference type="PANTHER" id="PTHR37984:SF5">
    <property type="entry name" value="PROTEIN NYNRIN-LIKE"/>
    <property type="match status" value="1"/>
</dbReference>
<evidence type="ECO:0000256" key="6">
    <source>
        <dbReference type="ARBA" id="ARBA00022801"/>
    </source>
</evidence>
<evidence type="ECO:0000256" key="4">
    <source>
        <dbReference type="ARBA" id="ARBA00022722"/>
    </source>
</evidence>
<feature type="region of interest" description="Disordered" evidence="8">
    <location>
        <begin position="1298"/>
        <end position="1333"/>
    </location>
</feature>
<dbReference type="EC" id="2.7.7.49" evidence="1"/>
<evidence type="ECO:0000259" key="9">
    <source>
        <dbReference type="PROSITE" id="PS50878"/>
    </source>
</evidence>
<dbReference type="EMBL" id="CAJNOJ010000019">
    <property type="protein sequence ID" value="CAF0836492.1"/>
    <property type="molecule type" value="Genomic_DNA"/>
</dbReference>
<feature type="compositionally biased region" description="Basic residues" evidence="8">
    <location>
        <begin position="216"/>
        <end position="227"/>
    </location>
</feature>
<dbReference type="Pfam" id="PF17917">
    <property type="entry name" value="RT_RNaseH"/>
    <property type="match status" value="1"/>
</dbReference>
<dbReference type="GO" id="GO:0015074">
    <property type="term" value="P:DNA integration"/>
    <property type="evidence" value="ECO:0007669"/>
    <property type="project" value="InterPro"/>
</dbReference>
<dbReference type="Gene3D" id="3.30.70.270">
    <property type="match status" value="2"/>
</dbReference>
<dbReference type="FunFam" id="3.10.20.370:FF:000001">
    <property type="entry name" value="Retrovirus-related Pol polyprotein from transposon 17.6-like protein"/>
    <property type="match status" value="1"/>
</dbReference>
<proteinExistence type="predicted"/>
<gene>
    <name evidence="11" type="ORF">EDS130_LOCUS6616</name>
</gene>
<feature type="compositionally biased region" description="Polar residues" evidence="8">
    <location>
        <begin position="1301"/>
        <end position="1319"/>
    </location>
</feature>
<dbReference type="Proteomes" id="UP000663852">
    <property type="component" value="Unassembled WGS sequence"/>
</dbReference>
<evidence type="ECO:0000256" key="3">
    <source>
        <dbReference type="ARBA" id="ARBA00022695"/>
    </source>
</evidence>
<dbReference type="SUPFAM" id="SSF50630">
    <property type="entry name" value="Acid proteases"/>
    <property type="match status" value="1"/>
</dbReference>
<dbReference type="InterPro" id="IPR001584">
    <property type="entry name" value="Integrase_cat-core"/>
</dbReference>
<keyword evidence="7" id="KW-0695">RNA-directed DNA polymerase</keyword>
<dbReference type="InterPro" id="IPR050951">
    <property type="entry name" value="Retrovirus_Pol_polyprotein"/>
</dbReference>
<keyword evidence="4" id="KW-0540">Nuclease</keyword>
<dbReference type="Pfam" id="PF00665">
    <property type="entry name" value="rve"/>
    <property type="match status" value="1"/>
</dbReference>
<organism evidence="11 12">
    <name type="scientific">Adineta ricciae</name>
    <name type="common">Rotifer</name>
    <dbReference type="NCBI Taxonomy" id="249248"/>
    <lineage>
        <taxon>Eukaryota</taxon>
        <taxon>Metazoa</taxon>
        <taxon>Spiralia</taxon>
        <taxon>Gnathifera</taxon>
        <taxon>Rotifera</taxon>
        <taxon>Eurotatoria</taxon>
        <taxon>Bdelloidea</taxon>
        <taxon>Adinetida</taxon>
        <taxon>Adinetidae</taxon>
        <taxon>Adineta</taxon>
    </lineage>
</organism>
<dbReference type="GO" id="GO:0003676">
    <property type="term" value="F:nucleic acid binding"/>
    <property type="evidence" value="ECO:0007669"/>
    <property type="project" value="InterPro"/>
</dbReference>
<dbReference type="OrthoDB" id="427924at2759"/>
<dbReference type="InterPro" id="IPR043128">
    <property type="entry name" value="Rev_trsase/Diguanyl_cyclase"/>
</dbReference>
<feature type="domain" description="Reverse transcriptase" evidence="9">
    <location>
        <begin position="498"/>
        <end position="676"/>
    </location>
</feature>
<keyword evidence="6" id="KW-0378">Hydrolase</keyword>
<dbReference type="Pfam" id="PF00078">
    <property type="entry name" value="RVT_1"/>
    <property type="match status" value="1"/>
</dbReference>
<dbReference type="GO" id="GO:0003964">
    <property type="term" value="F:RNA-directed DNA polymerase activity"/>
    <property type="evidence" value="ECO:0007669"/>
    <property type="project" value="UniProtKB-KW"/>
</dbReference>
<dbReference type="InterPro" id="IPR036397">
    <property type="entry name" value="RNaseH_sf"/>
</dbReference>
<dbReference type="PROSITE" id="PS50878">
    <property type="entry name" value="RT_POL"/>
    <property type="match status" value="1"/>
</dbReference>
<name>A0A813VCX2_ADIRI</name>
<accession>A0A813VCX2</accession>
<dbReference type="CDD" id="cd01647">
    <property type="entry name" value="RT_LTR"/>
    <property type="match status" value="1"/>
</dbReference>
<dbReference type="PANTHER" id="PTHR37984">
    <property type="entry name" value="PROTEIN CBG26694"/>
    <property type="match status" value="1"/>
</dbReference>